<organism evidence="1 2">
    <name type="scientific">Ectopseudomonas toyotomiensis</name>
    <dbReference type="NCBI Taxonomy" id="554344"/>
    <lineage>
        <taxon>Bacteria</taxon>
        <taxon>Pseudomonadati</taxon>
        <taxon>Pseudomonadota</taxon>
        <taxon>Gammaproteobacteria</taxon>
        <taxon>Pseudomonadales</taxon>
        <taxon>Pseudomonadaceae</taxon>
        <taxon>Ectopseudomonas</taxon>
    </lineage>
</organism>
<dbReference type="EMBL" id="FOXK01000010">
    <property type="protein sequence ID" value="SFQ28587.1"/>
    <property type="molecule type" value="Genomic_DNA"/>
</dbReference>
<proteinExistence type="predicted"/>
<sequence>MARSLRKSKGRSPTGTFAALPHAVMDSESFRALSGGALKVLLGLLRQYRGGNNGDLSATFTQAEAWGVGSKATLAKALRELQEQQLITCTREGRFIKPGGCCALYALSWQPIDECGGKLEVSPTTTPPRKFSLERSNYPVQKLYRRGTETVPMEP</sequence>
<gene>
    <name evidence="1" type="ORF">SAMN05216177_11088</name>
</gene>
<reference evidence="2" key="1">
    <citation type="submission" date="2016-10" db="EMBL/GenBank/DDBJ databases">
        <authorList>
            <person name="Varghese N."/>
            <person name="Submissions S."/>
        </authorList>
    </citation>
    <scope>NUCLEOTIDE SEQUENCE [LARGE SCALE GENOMIC DNA]</scope>
    <source>
        <strain evidence="2">JCM 15604</strain>
    </source>
</reference>
<evidence type="ECO:0000313" key="2">
    <source>
        <dbReference type="Proteomes" id="UP000182025"/>
    </source>
</evidence>
<dbReference type="OrthoDB" id="8910510at2"/>
<keyword evidence="2" id="KW-1185">Reference proteome</keyword>
<evidence type="ECO:0008006" key="3">
    <source>
        <dbReference type="Google" id="ProtNLM"/>
    </source>
</evidence>
<name>A0A1I5XAB2_9GAMM</name>
<protein>
    <recommendedName>
        <fullName evidence="3">Helix-turn-helix domain-containing protein</fullName>
    </recommendedName>
</protein>
<dbReference type="RefSeq" id="WP_074917819.1">
    <property type="nucleotide sequence ID" value="NZ_FOXK01000010.1"/>
</dbReference>
<accession>A0A1I5XAB2</accession>
<dbReference type="AlphaFoldDB" id="A0A1I5XAB2"/>
<dbReference type="Proteomes" id="UP000182025">
    <property type="component" value="Unassembled WGS sequence"/>
</dbReference>
<evidence type="ECO:0000313" key="1">
    <source>
        <dbReference type="EMBL" id="SFQ28587.1"/>
    </source>
</evidence>